<dbReference type="InterPro" id="IPR011727">
    <property type="entry name" value="CHP02117"/>
</dbReference>
<dbReference type="Proteomes" id="UP000245461">
    <property type="component" value="Unassembled WGS sequence"/>
</dbReference>
<reference evidence="1 2" key="1">
    <citation type="submission" date="2018-05" db="EMBL/GenBank/DDBJ databases">
        <title>Zavarzinia sp. HR-AS.</title>
        <authorList>
            <person name="Lee Y."/>
            <person name="Jeon C.O."/>
        </authorList>
    </citation>
    <scope>NUCLEOTIDE SEQUENCE [LARGE SCALE GENOMIC DNA]</scope>
    <source>
        <strain evidence="1 2">HR-AS</strain>
    </source>
</reference>
<organism evidence="1 2">
    <name type="scientific">Zavarzinia aquatilis</name>
    <dbReference type="NCBI Taxonomy" id="2211142"/>
    <lineage>
        <taxon>Bacteria</taxon>
        <taxon>Pseudomonadati</taxon>
        <taxon>Pseudomonadota</taxon>
        <taxon>Alphaproteobacteria</taxon>
        <taxon>Rhodospirillales</taxon>
        <taxon>Zavarziniaceae</taxon>
        <taxon>Zavarzinia</taxon>
    </lineage>
</organism>
<protein>
    <submittedName>
        <fullName evidence="1">TIGR02117 family protein</fullName>
    </submittedName>
</protein>
<evidence type="ECO:0000313" key="1">
    <source>
        <dbReference type="EMBL" id="PWR18152.1"/>
    </source>
</evidence>
<accession>A0A317DUS8</accession>
<proteinExistence type="predicted"/>
<comment type="caution">
    <text evidence="1">The sequence shown here is derived from an EMBL/GenBank/DDBJ whole genome shotgun (WGS) entry which is preliminary data.</text>
</comment>
<evidence type="ECO:0000313" key="2">
    <source>
        <dbReference type="Proteomes" id="UP000245461"/>
    </source>
</evidence>
<sequence>MSVGRRRLRPWLALLLTPLAPPLLYLLAALAGALPLSGGRVAEGPATATVFVVSNGAHVDILVPLRTPAMDWSDWLRPEDFPEGNPFLAAYVGFGWGDRDFYLNTPRWSDLTPAAALRALFASRGSLVHATLWYGTPMPGDAVRSLRLDAAAHARLVAGLKAGFATDEKGRPRPIPGRRYGPSDAFYEGVGRYSLVLTCNEWAGRRLRDAGVRLGWWTPLPFGLMWSL</sequence>
<name>A0A317DUS8_9PROT</name>
<dbReference type="AlphaFoldDB" id="A0A317DUS8"/>
<dbReference type="EMBL" id="QGLE01000017">
    <property type="protein sequence ID" value="PWR18152.1"/>
    <property type="molecule type" value="Genomic_DNA"/>
</dbReference>
<dbReference type="NCBIfam" id="TIGR02117">
    <property type="entry name" value="chp_urease_rgn"/>
    <property type="match status" value="1"/>
</dbReference>
<gene>
    <name evidence="1" type="ORF">DKG74_19985</name>
</gene>
<keyword evidence="2" id="KW-1185">Reference proteome</keyword>
<dbReference type="Pfam" id="PF09601">
    <property type="entry name" value="DUF2459"/>
    <property type="match status" value="1"/>
</dbReference>